<organism evidence="1 2">
    <name type="scientific">Bradyrhizobium cajani</name>
    <dbReference type="NCBI Taxonomy" id="1928661"/>
    <lineage>
        <taxon>Bacteria</taxon>
        <taxon>Pseudomonadati</taxon>
        <taxon>Pseudomonadota</taxon>
        <taxon>Alphaproteobacteria</taxon>
        <taxon>Hyphomicrobiales</taxon>
        <taxon>Nitrobacteraceae</taxon>
        <taxon>Bradyrhizobium</taxon>
    </lineage>
</organism>
<sequence>MDAFNHLHAVEAPDVERAYDDELGQQQDYQAGFQQHLNELHPHERRPQNSNNLSDRDVVSNRDAEFLRMPHGHRVGQGTSRLPSDSSAFSGQGVNQDLLFPGADRSGQLPAGSFSLTDSWHGVDAAADWPTQTFDQEEHWWAEPGDVVHEWPTTAAIPWQQDLGVSILGRQPRPGDGSATDLEDPVLRQSRLDHVLDTWAGEEGQTQDEDRQEAVRRIRAWAEVGDVYAGLELHDLGLTTLPAALPPGLQSLNVALPHLNCYRMLSRCLT</sequence>
<dbReference type="EMBL" id="WQNE01000006">
    <property type="protein sequence ID" value="MVT73529.1"/>
    <property type="molecule type" value="Genomic_DNA"/>
</dbReference>
<reference evidence="1 2" key="1">
    <citation type="submission" date="2019-12" db="EMBL/GenBank/DDBJ databases">
        <title>Draft genome sequences Bradyrhizobium cajani AMBPC1010, Bradyrhizobium pachyrhizi AMBPC1040 and Bradyrhizobium yuanmingense ALSPC3051, three plant growth promoting strains isolated from nodules of Cajanus cajan L. in Dominican Republic.</title>
        <authorList>
            <person name="Flores-Felix J.D."/>
            <person name="Araujo J."/>
            <person name="Diaz-Alcantara C."/>
            <person name="Gonzalez-Andres F."/>
            <person name="Velazquez E."/>
        </authorList>
    </citation>
    <scope>NUCLEOTIDE SEQUENCE [LARGE SCALE GENOMIC DNA]</scope>
    <source>
        <strain evidence="1 2">1010</strain>
    </source>
</reference>
<evidence type="ECO:0000313" key="1">
    <source>
        <dbReference type="EMBL" id="MVT73529.1"/>
    </source>
</evidence>
<name>A0A844TAN0_9BRAD</name>
<gene>
    <name evidence="1" type="ORF">GPL20_10595</name>
</gene>
<evidence type="ECO:0000313" key="2">
    <source>
        <dbReference type="Proteomes" id="UP000449969"/>
    </source>
</evidence>
<dbReference type="RefSeq" id="WP_157329487.1">
    <property type="nucleotide sequence ID" value="NZ_JANADL010000005.1"/>
</dbReference>
<dbReference type="Proteomes" id="UP000449969">
    <property type="component" value="Unassembled WGS sequence"/>
</dbReference>
<comment type="caution">
    <text evidence="1">The sequence shown here is derived from an EMBL/GenBank/DDBJ whole genome shotgun (WGS) entry which is preliminary data.</text>
</comment>
<keyword evidence="2" id="KW-1185">Reference proteome</keyword>
<protein>
    <submittedName>
        <fullName evidence="1">Uncharacterized protein</fullName>
    </submittedName>
</protein>
<dbReference type="AlphaFoldDB" id="A0A844TAN0"/>
<accession>A0A844TAN0</accession>
<proteinExistence type="predicted"/>